<organism evidence="5 6">
    <name type="scientific">Streptomyces chrestomyceticus</name>
    <dbReference type="NCBI Taxonomy" id="68185"/>
    <lineage>
        <taxon>Bacteria</taxon>
        <taxon>Bacillati</taxon>
        <taxon>Actinomycetota</taxon>
        <taxon>Actinomycetes</taxon>
        <taxon>Kitasatosporales</taxon>
        <taxon>Streptomycetaceae</taxon>
        <taxon>Streptomyces</taxon>
    </lineage>
</organism>
<name>A0ABU7WZW9_9ACTN</name>
<dbReference type="Pfam" id="PF18019">
    <property type="entry name" value="Cas3_HD"/>
    <property type="match status" value="1"/>
</dbReference>
<sequence length="136" mass="14603">MVAEEIAVEMTELGRLVWAKTWRPGWGREEPPGALWHSLIAHVWGSGHAAGWLWDHLLAQRVRQLLAADLEAGAGSGRARVRWLAAAHDLGKASPPFAGLDGQRRAELVAAGLPVDVVGSTKVLEKDTKTASGELC</sequence>
<keyword evidence="1" id="KW-0479">Metal-binding</keyword>
<dbReference type="InterPro" id="IPR006483">
    <property type="entry name" value="CRISPR-assoc_Cas3_HD"/>
</dbReference>
<gene>
    <name evidence="5" type="ORF">RB636_26305</name>
</gene>
<evidence type="ECO:0000256" key="3">
    <source>
        <dbReference type="ARBA" id="ARBA00023118"/>
    </source>
</evidence>
<proteinExistence type="predicted"/>
<comment type="caution">
    <text evidence="5">The sequence shown here is derived from an EMBL/GenBank/DDBJ whole genome shotgun (WGS) entry which is preliminary data.</text>
</comment>
<reference evidence="5 6" key="1">
    <citation type="submission" date="2023-08" db="EMBL/GenBank/DDBJ databases">
        <authorList>
            <person name="Sharma P."/>
            <person name="Verma V."/>
            <person name="Mohan M.K."/>
            <person name="Dubey A.K."/>
        </authorList>
    </citation>
    <scope>NUCLEOTIDE SEQUENCE [LARGE SCALE GENOMIC DNA]</scope>
    <source>
        <strain evidence="5 6">ADP4</strain>
    </source>
</reference>
<dbReference type="EMBL" id="JAVFKM010000014">
    <property type="protein sequence ID" value="MEF3116689.1"/>
    <property type="molecule type" value="Genomic_DNA"/>
</dbReference>
<dbReference type="Proteomes" id="UP001348265">
    <property type="component" value="Unassembled WGS sequence"/>
</dbReference>
<accession>A0ABU7WZW9</accession>
<dbReference type="Gene3D" id="1.10.3210.30">
    <property type="match status" value="1"/>
</dbReference>
<evidence type="ECO:0000313" key="5">
    <source>
        <dbReference type="EMBL" id="MEF3116689.1"/>
    </source>
</evidence>
<evidence type="ECO:0000256" key="2">
    <source>
        <dbReference type="ARBA" id="ARBA00022801"/>
    </source>
</evidence>
<dbReference type="RefSeq" id="WP_331788325.1">
    <property type="nucleotide sequence ID" value="NZ_JAVFKM010000014.1"/>
</dbReference>
<feature type="domain" description="HD Cas3-type" evidence="4">
    <location>
        <begin position="18"/>
        <end position="116"/>
    </location>
</feature>
<evidence type="ECO:0000259" key="4">
    <source>
        <dbReference type="Pfam" id="PF18019"/>
    </source>
</evidence>
<keyword evidence="2" id="KW-0378">Hydrolase</keyword>
<evidence type="ECO:0000313" key="6">
    <source>
        <dbReference type="Proteomes" id="UP001348265"/>
    </source>
</evidence>
<evidence type="ECO:0000256" key="1">
    <source>
        <dbReference type="ARBA" id="ARBA00022723"/>
    </source>
</evidence>
<protein>
    <submittedName>
        <fullName evidence="5">HD domain-containing protein</fullName>
    </submittedName>
</protein>
<keyword evidence="6" id="KW-1185">Reference proteome</keyword>
<dbReference type="InterPro" id="IPR038257">
    <property type="entry name" value="CRISPR-assoc_Cas3_HD_sf"/>
</dbReference>
<keyword evidence="3" id="KW-0051">Antiviral defense</keyword>